<dbReference type="Pfam" id="PF03631">
    <property type="entry name" value="Virul_fac_BrkB"/>
    <property type="match status" value="1"/>
</dbReference>
<keyword evidence="8" id="KW-1185">Reference proteome</keyword>
<evidence type="ECO:0000256" key="5">
    <source>
        <dbReference type="ARBA" id="ARBA00023136"/>
    </source>
</evidence>
<feature type="transmembrane region" description="Helical" evidence="6">
    <location>
        <begin position="105"/>
        <end position="135"/>
    </location>
</feature>
<accession>A0A7W3PLN1</accession>
<feature type="transmembrane region" description="Helical" evidence="6">
    <location>
        <begin position="47"/>
        <end position="70"/>
    </location>
</feature>
<reference evidence="7 8" key="1">
    <citation type="submission" date="2020-07" db="EMBL/GenBank/DDBJ databases">
        <title>Sequencing the genomes of 1000 actinobacteria strains.</title>
        <authorList>
            <person name="Klenk H.-P."/>
        </authorList>
    </citation>
    <scope>NUCLEOTIDE SEQUENCE [LARGE SCALE GENOMIC DNA]</scope>
    <source>
        <strain evidence="7 8">DSM 27576</strain>
    </source>
</reference>
<evidence type="ECO:0000256" key="3">
    <source>
        <dbReference type="ARBA" id="ARBA00022692"/>
    </source>
</evidence>
<comment type="subcellular location">
    <subcellularLocation>
        <location evidence="1">Cell membrane</location>
        <topology evidence="1">Multi-pass membrane protein</topology>
    </subcellularLocation>
</comment>
<evidence type="ECO:0000256" key="4">
    <source>
        <dbReference type="ARBA" id="ARBA00022989"/>
    </source>
</evidence>
<keyword evidence="2" id="KW-1003">Cell membrane</keyword>
<dbReference type="GO" id="GO:0005886">
    <property type="term" value="C:plasma membrane"/>
    <property type="evidence" value="ECO:0007669"/>
    <property type="project" value="UniProtKB-SubCell"/>
</dbReference>
<feature type="transmembrane region" description="Helical" evidence="6">
    <location>
        <begin position="267"/>
        <end position="292"/>
    </location>
</feature>
<feature type="transmembrane region" description="Helical" evidence="6">
    <location>
        <begin position="15"/>
        <end position="35"/>
    </location>
</feature>
<feature type="transmembrane region" description="Helical" evidence="6">
    <location>
        <begin position="203"/>
        <end position="220"/>
    </location>
</feature>
<evidence type="ECO:0000313" key="8">
    <source>
        <dbReference type="Proteomes" id="UP000526083"/>
    </source>
</evidence>
<keyword evidence="3 6" id="KW-0812">Transmembrane</keyword>
<dbReference type="AlphaFoldDB" id="A0A7W3PLN1"/>
<dbReference type="PANTHER" id="PTHR30213">
    <property type="entry name" value="INNER MEMBRANE PROTEIN YHJD"/>
    <property type="match status" value="1"/>
</dbReference>
<keyword evidence="5 6" id="KW-0472">Membrane</keyword>
<organism evidence="7 8">
    <name type="scientific">Microbacterium halimionae</name>
    <dbReference type="NCBI Taxonomy" id="1526413"/>
    <lineage>
        <taxon>Bacteria</taxon>
        <taxon>Bacillati</taxon>
        <taxon>Actinomycetota</taxon>
        <taxon>Actinomycetes</taxon>
        <taxon>Micrococcales</taxon>
        <taxon>Microbacteriaceae</taxon>
        <taxon>Microbacterium</taxon>
    </lineage>
</organism>
<proteinExistence type="predicted"/>
<dbReference type="InterPro" id="IPR017039">
    <property type="entry name" value="Virul_fac_BrkB"/>
</dbReference>
<protein>
    <submittedName>
        <fullName evidence="7">Membrane protein</fullName>
    </submittedName>
</protein>
<evidence type="ECO:0000313" key="7">
    <source>
        <dbReference type="EMBL" id="MBA8816343.1"/>
    </source>
</evidence>
<name>A0A7W3PLN1_9MICO</name>
<gene>
    <name evidence="7" type="ORF">FHX48_001416</name>
</gene>
<dbReference type="Proteomes" id="UP000526083">
    <property type="component" value="Unassembled WGS sequence"/>
</dbReference>
<feature type="transmembrane region" description="Helical" evidence="6">
    <location>
        <begin position="232"/>
        <end position="255"/>
    </location>
</feature>
<comment type="caution">
    <text evidence="7">The sequence shown here is derived from an EMBL/GenBank/DDBJ whole genome shotgun (WGS) entry which is preliminary data.</text>
</comment>
<dbReference type="RefSeq" id="WP_167050100.1">
    <property type="nucleotide sequence ID" value="NZ_JAAOZB010000002.1"/>
</dbReference>
<keyword evidence="4 6" id="KW-1133">Transmembrane helix</keyword>
<feature type="transmembrane region" description="Helical" evidence="6">
    <location>
        <begin position="156"/>
        <end position="183"/>
    </location>
</feature>
<evidence type="ECO:0000256" key="2">
    <source>
        <dbReference type="ARBA" id="ARBA00022475"/>
    </source>
</evidence>
<dbReference type="PANTHER" id="PTHR30213:SF1">
    <property type="entry name" value="INNER MEMBRANE PROTEIN YHJD"/>
    <property type="match status" value="1"/>
</dbReference>
<sequence length="344" mass="36364">MTASEQTTSSTQESFVARVIAWVLARKFVRALLLYTEHRGIQLADSVTYRALFSVFAAVLLGFSVAGLWLQGNPQAWDALISAVNSVVPGLVGKNKLIDPENIELAAGLSIAGAISVVALVGAAIGAITSLRIAFRQLGDRMHDDVAFYWVILRNLALAVGIGAALLASAAATVLGTASIGTLLDLIGIRDENPVTTVATKSVSLLVVLLLDTAIIAVLFRVLSGLRPSARALWPGALLGGIGLLVLQELSGLFVRGAGSNPLLASFASLIALLLWINLSSQVILIAASYIITGVEDESDRAYSRQRAATFAQRRVNRAQKVVILATEELRQAREAEKAESQSA</sequence>
<evidence type="ECO:0000256" key="6">
    <source>
        <dbReference type="SAM" id="Phobius"/>
    </source>
</evidence>
<evidence type="ECO:0000256" key="1">
    <source>
        <dbReference type="ARBA" id="ARBA00004651"/>
    </source>
</evidence>
<dbReference type="EMBL" id="JACGWY010000002">
    <property type="protein sequence ID" value="MBA8816343.1"/>
    <property type="molecule type" value="Genomic_DNA"/>
</dbReference>